<keyword evidence="4" id="KW-1185">Reference proteome</keyword>
<comment type="caution">
    <text evidence="3">The sequence shown here is derived from an EMBL/GenBank/DDBJ whole genome shotgun (WGS) entry which is preliminary data.</text>
</comment>
<keyword evidence="1" id="KW-1133">Transmembrane helix</keyword>
<keyword evidence="1" id="KW-0472">Membrane</keyword>
<keyword evidence="2" id="KW-0732">Signal</keyword>
<evidence type="ECO:0000256" key="2">
    <source>
        <dbReference type="SAM" id="SignalP"/>
    </source>
</evidence>
<evidence type="ECO:0000313" key="4">
    <source>
        <dbReference type="Proteomes" id="UP001374584"/>
    </source>
</evidence>
<sequence>MVMCSWKSILVALGAVVFVAAIHECRGRLCEGVETSSEGMQGAWNDAIEGCLMWAEVVSLKLRKTYAAFGVSIAAFFCIKLVICVCQMQQSSFKHVDLQGSKQQLVQREKECVVTGEGNADSTALKGSHWERF</sequence>
<organism evidence="3 4">
    <name type="scientific">Phaseolus coccineus</name>
    <name type="common">Scarlet runner bean</name>
    <name type="synonym">Phaseolus multiflorus</name>
    <dbReference type="NCBI Taxonomy" id="3886"/>
    <lineage>
        <taxon>Eukaryota</taxon>
        <taxon>Viridiplantae</taxon>
        <taxon>Streptophyta</taxon>
        <taxon>Embryophyta</taxon>
        <taxon>Tracheophyta</taxon>
        <taxon>Spermatophyta</taxon>
        <taxon>Magnoliopsida</taxon>
        <taxon>eudicotyledons</taxon>
        <taxon>Gunneridae</taxon>
        <taxon>Pentapetalae</taxon>
        <taxon>rosids</taxon>
        <taxon>fabids</taxon>
        <taxon>Fabales</taxon>
        <taxon>Fabaceae</taxon>
        <taxon>Papilionoideae</taxon>
        <taxon>50 kb inversion clade</taxon>
        <taxon>NPAAA clade</taxon>
        <taxon>indigoferoid/millettioid clade</taxon>
        <taxon>Phaseoleae</taxon>
        <taxon>Phaseolus</taxon>
    </lineage>
</organism>
<dbReference type="AlphaFoldDB" id="A0AAN9NQ12"/>
<evidence type="ECO:0000313" key="3">
    <source>
        <dbReference type="EMBL" id="KAK7374469.1"/>
    </source>
</evidence>
<keyword evidence="1" id="KW-0812">Transmembrane</keyword>
<dbReference type="Proteomes" id="UP001374584">
    <property type="component" value="Unassembled WGS sequence"/>
</dbReference>
<gene>
    <name evidence="3" type="ORF">VNO80_07899</name>
</gene>
<reference evidence="3 4" key="1">
    <citation type="submission" date="2024-01" db="EMBL/GenBank/DDBJ databases">
        <title>The genomes of 5 underutilized Papilionoideae crops provide insights into root nodulation and disease resistanc.</title>
        <authorList>
            <person name="Jiang F."/>
        </authorList>
    </citation>
    <scope>NUCLEOTIDE SEQUENCE [LARGE SCALE GENOMIC DNA]</scope>
    <source>
        <strain evidence="3">JINMINGXINNONG_FW02</strain>
        <tissue evidence="3">Leaves</tissue>
    </source>
</reference>
<feature type="signal peptide" evidence="2">
    <location>
        <begin position="1"/>
        <end position="27"/>
    </location>
</feature>
<name>A0AAN9NQ12_PHACN</name>
<feature type="transmembrane region" description="Helical" evidence="1">
    <location>
        <begin position="66"/>
        <end position="86"/>
    </location>
</feature>
<dbReference type="EMBL" id="JAYMYR010000003">
    <property type="protein sequence ID" value="KAK7374469.1"/>
    <property type="molecule type" value="Genomic_DNA"/>
</dbReference>
<proteinExistence type="predicted"/>
<accession>A0AAN9NQ12</accession>
<protein>
    <submittedName>
        <fullName evidence="3">Uncharacterized protein</fullName>
    </submittedName>
</protein>
<feature type="chain" id="PRO_5042882547" evidence="2">
    <location>
        <begin position="28"/>
        <end position="133"/>
    </location>
</feature>
<evidence type="ECO:0000256" key="1">
    <source>
        <dbReference type="SAM" id="Phobius"/>
    </source>
</evidence>